<accession>A0A494V498</accession>
<keyword evidence="1" id="KW-0732">Signal</keyword>
<dbReference type="InterPro" id="IPR013517">
    <property type="entry name" value="FG-GAP"/>
</dbReference>
<evidence type="ECO:0000256" key="2">
    <source>
        <dbReference type="ARBA" id="ARBA00022737"/>
    </source>
</evidence>
<dbReference type="SMART" id="SM00191">
    <property type="entry name" value="Int_alpha"/>
    <property type="match status" value="4"/>
</dbReference>
<dbReference type="InterPro" id="IPR013519">
    <property type="entry name" value="Int_alpha_beta-p"/>
</dbReference>
<evidence type="ECO:0000313" key="6">
    <source>
        <dbReference type="EMBL" id="AYL37931.1"/>
    </source>
</evidence>
<keyword evidence="2" id="KW-0677">Repeat</keyword>
<sequence length="530" mass="52715">MPGAAGFPPLRAQPPPRRDRHACGPPRLTSVLETGAILRTRTLAAALAVATAAAGLSLTLAPTASAATSVPDDFNGDGVADLVVATPHAPVDGHVSAGSVTVLYGSADGVSPGRSTTFTQNSPGVPGDVRSHHLFGAAHASGDLDADGYADLVIGAPGDSVPYSSSYGTLTVLWGGPDGLTGDGISLASPYATSEWSSEKDYGKKVVVADLDGDGVPQIATLSRTNLWAYDDLAGRTAPTDVARFHNYNAYIQPRTLTAADFTGAGRAQLVVTGGENCEGTTGGCQHTAVHTWSDSGLQEVWLPDPGGDVSGTNEAPTVSTAAGDVDGDGYADLVTGHVPASATTTGEYSDAAGFVHVRYGSADGLGAHRTATLDAPGGGRAGDNAGASVAIGDVTGDGYADVVAGAPGATVRGVPGTGAAVLLRGSATGLTETDAQVVHQATDGVPGTAEADDWFGSAVDLTDLDGDGMADVTIAAKGEDVLAGSVRDGADWVLRGSATGLTTTGATLFSAQDVGLTHPDAEFGSVLGG</sequence>
<evidence type="ECO:0000256" key="3">
    <source>
        <dbReference type="ARBA" id="ARBA00022801"/>
    </source>
</evidence>
<dbReference type="Proteomes" id="UP000282170">
    <property type="component" value="Chromosome"/>
</dbReference>
<evidence type="ECO:0008006" key="8">
    <source>
        <dbReference type="Google" id="ProtNLM"/>
    </source>
</evidence>
<evidence type="ECO:0000256" key="1">
    <source>
        <dbReference type="ARBA" id="ARBA00022729"/>
    </source>
</evidence>
<evidence type="ECO:0000256" key="5">
    <source>
        <dbReference type="SAM" id="MobiDB-lite"/>
    </source>
</evidence>
<dbReference type="Pfam" id="PF01839">
    <property type="entry name" value="FG-GAP"/>
    <property type="match status" value="5"/>
</dbReference>
<gene>
    <name evidence="6" type="ORF">CNQ36_22520</name>
</gene>
<organism evidence="6 7">
    <name type="scientific">Streptomyces fungicidicus</name>
    <dbReference type="NCBI Taxonomy" id="68203"/>
    <lineage>
        <taxon>Bacteria</taxon>
        <taxon>Bacillati</taxon>
        <taxon>Actinomycetota</taxon>
        <taxon>Actinomycetes</taxon>
        <taxon>Kitasatosporales</taxon>
        <taxon>Streptomycetaceae</taxon>
        <taxon>Streptomyces</taxon>
    </lineage>
</organism>
<keyword evidence="3" id="KW-0378">Hydrolase</keyword>
<dbReference type="PANTHER" id="PTHR23221:SF7">
    <property type="entry name" value="PHOSPHATIDYLINOSITOL-GLYCAN-SPECIFIC PHOSPHOLIPASE D"/>
    <property type="match status" value="1"/>
</dbReference>
<dbReference type="Gene3D" id="2.130.10.130">
    <property type="entry name" value="Integrin alpha, N-terminal"/>
    <property type="match status" value="3"/>
</dbReference>
<dbReference type="GO" id="GO:0016787">
    <property type="term" value="F:hydrolase activity"/>
    <property type="evidence" value="ECO:0007669"/>
    <property type="project" value="UniProtKB-KW"/>
</dbReference>
<dbReference type="InterPro" id="IPR028994">
    <property type="entry name" value="Integrin_alpha_N"/>
</dbReference>
<dbReference type="PROSITE" id="PS51470">
    <property type="entry name" value="FG_GAP"/>
    <property type="match status" value="3"/>
</dbReference>
<dbReference type="EMBL" id="CP023407">
    <property type="protein sequence ID" value="AYL37931.1"/>
    <property type="molecule type" value="Genomic_DNA"/>
</dbReference>
<keyword evidence="7" id="KW-1185">Reference proteome</keyword>
<reference evidence="6 7" key="1">
    <citation type="submission" date="2017-09" db="EMBL/GenBank/DDBJ databases">
        <authorList>
            <person name="Zhang H."/>
            <person name="Hu S."/>
            <person name="Xu J."/>
            <person name="He Z."/>
        </authorList>
    </citation>
    <scope>NUCLEOTIDE SEQUENCE [LARGE SCALE GENOMIC DNA]</scope>
    <source>
        <strain evidence="6 7">TXX3120</strain>
    </source>
</reference>
<keyword evidence="4" id="KW-0325">Glycoprotein</keyword>
<proteinExistence type="predicted"/>
<evidence type="ECO:0000256" key="4">
    <source>
        <dbReference type="ARBA" id="ARBA00023180"/>
    </source>
</evidence>
<dbReference type="KEGG" id="sfug:CNQ36_22520"/>
<protein>
    <recommendedName>
        <fullName evidence="8">Integrin-like protein</fullName>
    </recommendedName>
</protein>
<feature type="region of interest" description="Disordered" evidence="5">
    <location>
        <begin position="1"/>
        <end position="25"/>
    </location>
</feature>
<dbReference type="AlphaFoldDB" id="A0A494V498"/>
<name>A0A494V498_9ACTN</name>
<evidence type="ECO:0000313" key="7">
    <source>
        <dbReference type="Proteomes" id="UP000282170"/>
    </source>
</evidence>
<dbReference type="PANTHER" id="PTHR23221">
    <property type="entry name" value="GLYCOSYLPHOSPHATIDYLINOSITOL PHOSPHOLIPASE D"/>
    <property type="match status" value="1"/>
</dbReference>
<dbReference type="SUPFAM" id="SSF69318">
    <property type="entry name" value="Integrin alpha N-terminal domain"/>
    <property type="match status" value="1"/>
</dbReference>